<dbReference type="EMBL" id="CAJVPU010023405">
    <property type="protein sequence ID" value="CAG8688259.1"/>
    <property type="molecule type" value="Genomic_DNA"/>
</dbReference>
<dbReference type="Proteomes" id="UP000789702">
    <property type="component" value="Unassembled WGS sequence"/>
</dbReference>
<gene>
    <name evidence="1" type="ORF">DHETER_LOCUS11119</name>
</gene>
<evidence type="ECO:0000313" key="1">
    <source>
        <dbReference type="EMBL" id="CAG8688259.1"/>
    </source>
</evidence>
<protein>
    <submittedName>
        <fullName evidence="1">16070_t:CDS:1</fullName>
    </submittedName>
</protein>
<keyword evidence="2" id="KW-1185">Reference proteome</keyword>
<sequence>MVKIKEIKKRQNNLNACKLALTGGTKGQLLCCEDNSTACLATPPSCSSTNKLWQCWDIRGFDPCIARTDAPAVCSHQDGIYCLKGKTDLPYNQNLE</sequence>
<proteinExistence type="predicted"/>
<accession>A0ACA9P336</accession>
<name>A0ACA9P336_9GLOM</name>
<comment type="caution">
    <text evidence="1">The sequence shown here is derived from an EMBL/GenBank/DDBJ whole genome shotgun (WGS) entry which is preliminary data.</text>
</comment>
<reference evidence="1" key="1">
    <citation type="submission" date="2021-06" db="EMBL/GenBank/DDBJ databases">
        <authorList>
            <person name="Kallberg Y."/>
            <person name="Tangrot J."/>
            <person name="Rosling A."/>
        </authorList>
    </citation>
    <scope>NUCLEOTIDE SEQUENCE</scope>
    <source>
        <strain evidence="1">IL203A</strain>
    </source>
</reference>
<organism evidence="1 2">
    <name type="scientific">Dentiscutata heterogama</name>
    <dbReference type="NCBI Taxonomy" id="1316150"/>
    <lineage>
        <taxon>Eukaryota</taxon>
        <taxon>Fungi</taxon>
        <taxon>Fungi incertae sedis</taxon>
        <taxon>Mucoromycota</taxon>
        <taxon>Glomeromycotina</taxon>
        <taxon>Glomeromycetes</taxon>
        <taxon>Diversisporales</taxon>
        <taxon>Gigasporaceae</taxon>
        <taxon>Dentiscutata</taxon>
    </lineage>
</organism>
<feature type="non-terminal residue" evidence="1">
    <location>
        <position position="96"/>
    </location>
</feature>
<evidence type="ECO:0000313" key="2">
    <source>
        <dbReference type="Proteomes" id="UP000789702"/>
    </source>
</evidence>